<dbReference type="Proteomes" id="UP000472676">
    <property type="component" value="Unassembled WGS sequence"/>
</dbReference>
<dbReference type="RefSeq" id="WP_166250713.1">
    <property type="nucleotide sequence ID" value="NZ_JAAMOW010000001.1"/>
</dbReference>
<keyword evidence="3" id="KW-1185">Reference proteome</keyword>
<evidence type="ECO:0000313" key="2">
    <source>
        <dbReference type="EMBL" id="NGY03292.1"/>
    </source>
</evidence>
<reference evidence="2 3" key="1">
    <citation type="journal article" date="2014" name="Int. J. Syst. Evol. Microbiol.">
        <title>Solimonas terrae sp. nov., isolated from soil.</title>
        <authorList>
            <person name="Kim S.J."/>
            <person name="Moon J.Y."/>
            <person name="Weon H.Y."/>
            <person name="Ahn J.H."/>
            <person name="Chen W.M."/>
            <person name="Kwon S.W."/>
        </authorList>
    </citation>
    <scope>NUCLEOTIDE SEQUENCE [LARGE SCALE GENOMIC DNA]</scope>
    <source>
        <strain evidence="2 3">KIS83-12</strain>
    </source>
</reference>
<evidence type="ECO:0000313" key="3">
    <source>
        <dbReference type="Proteomes" id="UP000472676"/>
    </source>
</evidence>
<protein>
    <submittedName>
        <fullName evidence="2">Amidohydrolase family protein</fullName>
    </submittedName>
</protein>
<gene>
    <name evidence="2" type="ORF">G7Y85_00795</name>
</gene>
<proteinExistence type="predicted"/>
<dbReference type="Gene3D" id="2.30.40.10">
    <property type="entry name" value="Urease, subunit C, domain 1"/>
    <property type="match status" value="1"/>
</dbReference>
<comment type="caution">
    <text evidence="2">The sequence shown here is derived from an EMBL/GenBank/DDBJ whole genome shotgun (WGS) entry which is preliminary data.</text>
</comment>
<dbReference type="PANTHER" id="PTHR43135">
    <property type="entry name" value="ALPHA-D-RIBOSE 1-METHYLPHOSPHONATE 5-TRIPHOSPHATE DIPHOSPHATASE"/>
    <property type="match status" value="1"/>
</dbReference>
<dbReference type="EMBL" id="JAAMOW010000001">
    <property type="protein sequence ID" value="NGY03292.1"/>
    <property type="molecule type" value="Genomic_DNA"/>
</dbReference>
<dbReference type="PANTHER" id="PTHR43135:SF3">
    <property type="entry name" value="ALPHA-D-RIBOSE 1-METHYLPHOSPHONATE 5-TRIPHOSPHATE DIPHOSPHATASE"/>
    <property type="match status" value="1"/>
</dbReference>
<dbReference type="CDD" id="cd01299">
    <property type="entry name" value="Met_dep_hydrolase_A"/>
    <property type="match status" value="1"/>
</dbReference>
<accession>A0A6M2BKA9</accession>
<organism evidence="2 3">
    <name type="scientific">Solimonas terrae</name>
    <dbReference type="NCBI Taxonomy" id="1396819"/>
    <lineage>
        <taxon>Bacteria</taxon>
        <taxon>Pseudomonadati</taxon>
        <taxon>Pseudomonadota</taxon>
        <taxon>Gammaproteobacteria</taxon>
        <taxon>Nevskiales</taxon>
        <taxon>Nevskiaceae</taxon>
        <taxon>Solimonas</taxon>
    </lineage>
</organism>
<dbReference type="Pfam" id="PF01979">
    <property type="entry name" value="Amidohydro_1"/>
    <property type="match status" value="1"/>
</dbReference>
<name>A0A6M2BKA9_9GAMM</name>
<dbReference type="AlphaFoldDB" id="A0A6M2BKA9"/>
<dbReference type="SUPFAM" id="SSF51556">
    <property type="entry name" value="Metallo-dependent hydrolases"/>
    <property type="match status" value="1"/>
</dbReference>
<dbReference type="SUPFAM" id="SSF51338">
    <property type="entry name" value="Composite domain of metallo-dependent hydrolases"/>
    <property type="match status" value="1"/>
</dbReference>
<dbReference type="InterPro" id="IPR057744">
    <property type="entry name" value="OTAase-like"/>
</dbReference>
<dbReference type="GO" id="GO:0016810">
    <property type="term" value="F:hydrolase activity, acting on carbon-nitrogen (but not peptide) bonds"/>
    <property type="evidence" value="ECO:0007669"/>
    <property type="project" value="InterPro"/>
</dbReference>
<evidence type="ECO:0000259" key="1">
    <source>
        <dbReference type="Pfam" id="PF01979"/>
    </source>
</evidence>
<dbReference type="InterPro" id="IPR011059">
    <property type="entry name" value="Metal-dep_hydrolase_composite"/>
</dbReference>
<dbReference type="InterPro" id="IPR032466">
    <property type="entry name" value="Metal_Hydrolase"/>
</dbReference>
<dbReference type="InterPro" id="IPR006680">
    <property type="entry name" value="Amidohydro-rel"/>
</dbReference>
<dbReference type="InterPro" id="IPR051781">
    <property type="entry name" value="Metallo-dep_Hydrolase"/>
</dbReference>
<keyword evidence="2" id="KW-0378">Hydrolase</keyword>
<feature type="domain" description="Amidohydrolase-related" evidence="1">
    <location>
        <begin position="54"/>
        <end position="396"/>
    </location>
</feature>
<dbReference type="Gene3D" id="3.20.20.140">
    <property type="entry name" value="Metal-dependent hydrolases"/>
    <property type="match status" value="1"/>
</dbReference>
<sequence length="412" mass="44880">MSIKILKNCVIFDGSNEALIEGGSVVIEGDRIREVAAGEAKIPDAAVIDMGGRFVMPGLLDAHFHAYSISLNMSLVDNMTMPLKVAHAARLLRGTLHRGYTTVRDPGGGEVGLHLAISQGLFEGPRLYYGGKALSQTGGHGDMRQADHAESPCGCSANNTFSEVVDGVDNVRKFCRNELRKGADHIKLFISGGVSSPTDPIWMPQYTDAEIEAAVHEAGSRRKYVMAHCHTDDGARRCLQHGIRSIDHCTLITEDTARLIAAADGRTYAVPTIAVLEQVMRHGPELGLFGESLEKLGIAHAGAYRSLEYLQRAGARVGMGTDLFEERFHPMQSLEFSFRSEIFKPIELLRSATSINAEIMQKSGVVGSIAPGAYADLIAVDRNPLRDIHVMARPDEHFSMIMKGGDFVRNRI</sequence>